<evidence type="ECO:0000313" key="3">
    <source>
        <dbReference type="Proteomes" id="UP000006094"/>
    </source>
</evidence>
<dbReference type="eggNOG" id="ENOG503242D">
    <property type="taxonomic scope" value="Bacteria"/>
</dbReference>
<keyword evidence="1" id="KW-0812">Transmembrane</keyword>
<feature type="transmembrane region" description="Helical" evidence="1">
    <location>
        <begin position="7"/>
        <end position="32"/>
    </location>
</feature>
<name>K0AZR6_GOTA9</name>
<reference evidence="2 3" key="1">
    <citation type="journal article" date="2012" name="PLoS ONE">
        <title>The purine-utilizing bacterium Clostridium acidurici 9a: a genome-guided metabolic reconsideration.</title>
        <authorList>
            <person name="Hartwich K."/>
            <person name="Poehlein A."/>
            <person name="Daniel R."/>
        </authorList>
    </citation>
    <scope>NUCLEOTIDE SEQUENCE [LARGE SCALE GENOMIC DNA]</scope>
    <source>
        <strain evidence="3">ATCC 7906 / DSM 604 / BCRC 14475 / CIP 104303 / KCTC 5404 / NCIMB 10678 / 9a</strain>
    </source>
</reference>
<protein>
    <submittedName>
        <fullName evidence="2">Uncharacterized protein</fullName>
    </submittedName>
</protein>
<feature type="transmembrane region" description="Helical" evidence="1">
    <location>
        <begin position="52"/>
        <end position="73"/>
    </location>
</feature>
<dbReference type="OrthoDB" id="2476515at2"/>
<sequence length="79" mass="9018">MNKKLYYILGTVFIITSGILYSLERAISYFSWIGQMNADSSSFPSYPNLPNIFTNSFVPTFIVIGVILFVLGYRKHNKV</sequence>
<dbReference type="AlphaFoldDB" id="K0AZR6"/>
<proteinExistence type="predicted"/>
<organism evidence="2 3">
    <name type="scientific">Gottschalkia acidurici (strain ATCC 7906 / DSM 604 / BCRC 14475 / CIP 104303 / KCTC 5404 / NCIMB 10678 / 9a)</name>
    <name type="common">Clostridium acidurici</name>
    <dbReference type="NCBI Taxonomy" id="1128398"/>
    <lineage>
        <taxon>Bacteria</taxon>
        <taxon>Bacillati</taxon>
        <taxon>Bacillota</taxon>
        <taxon>Tissierellia</taxon>
        <taxon>Tissierellales</taxon>
        <taxon>Gottschalkiaceae</taxon>
        <taxon>Gottschalkia</taxon>
    </lineage>
</organism>
<dbReference type="EMBL" id="CP003326">
    <property type="protein sequence ID" value="AFS78277.1"/>
    <property type="molecule type" value="Genomic_DNA"/>
</dbReference>
<gene>
    <name evidence="2" type="ordered locus">Curi_c12660</name>
</gene>
<evidence type="ECO:0000256" key="1">
    <source>
        <dbReference type="SAM" id="Phobius"/>
    </source>
</evidence>
<evidence type="ECO:0000313" key="2">
    <source>
        <dbReference type="EMBL" id="AFS78277.1"/>
    </source>
</evidence>
<dbReference type="HOGENOM" id="CLU_2616226_0_0_9"/>
<dbReference type="RefSeq" id="WP_014967414.1">
    <property type="nucleotide sequence ID" value="NC_018664.1"/>
</dbReference>
<accession>K0AZR6</accession>
<keyword evidence="1" id="KW-1133">Transmembrane helix</keyword>
<dbReference type="KEGG" id="cad:Curi_c12660"/>
<dbReference type="Proteomes" id="UP000006094">
    <property type="component" value="Chromosome"/>
</dbReference>
<keyword evidence="3" id="KW-1185">Reference proteome</keyword>
<keyword evidence="1" id="KW-0472">Membrane</keyword>